<dbReference type="Proteomes" id="UP000816034">
    <property type="component" value="Unassembled WGS sequence"/>
</dbReference>
<dbReference type="PANTHER" id="PTHR24118">
    <property type="entry name" value="POTE ANKYRIN DOMAIN"/>
    <property type="match status" value="1"/>
</dbReference>
<dbReference type="Gene3D" id="1.25.40.20">
    <property type="entry name" value="Ankyrin repeat-containing domain"/>
    <property type="match status" value="2"/>
</dbReference>
<dbReference type="GeneID" id="68101970"/>
<name>A0AA88GYJ7_NAELO</name>
<gene>
    <name evidence="2" type="ORF">C9374_009516</name>
</gene>
<dbReference type="EMBL" id="PYSW02000003">
    <property type="protein sequence ID" value="KAG2392939.1"/>
    <property type="molecule type" value="Genomic_DNA"/>
</dbReference>
<feature type="region of interest" description="Disordered" evidence="1">
    <location>
        <begin position="1271"/>
        <end position="1309"/>
    </location>
</feature>
<feature type="region of interest" description="Disordered" evidence="1">
    <location>
        <begin position="56"/>
        <end position="122"/>
    </location>
</feature>
<feature type="compositionally biased region" description="Acidic residues" evidence="1">
    <location>
        <begin position="102"/>
        <end position="113"/>
    </location>
</feature>
<proteinExistence type="predicted"/>
<keyword evidence="3" id="KW-1185">Reference proteome</keyword>
<evidence type="ECO:0000256" key="1">
    <source>
        <dbReference type="SAM" id="MobiDB-lite"/>
    </source>
</evidence>
<evidence type="ECO:0000313" key="3">
    <source>
        <dbReference type="Proteomes" id="UP000816034"/>
    </source>
</evidence>
<dbReference type="InterPro" id="IPR036770">
    <property type="entry name" value="Ankyrin_rpt-contain_sf"/>
</dbReference>
<feature type="region of interest" description="Disordered" evidence="1">
    <location>
        <begin position="1"/>
        <end position="36"/>
    </location>
</feature>
<feature type="compositionally biased region" description="Basic and acidic residues" evidence="1">
    <location>
        <begin position="7"/>
        <end position="20"/>
    </location>
</feature>
<reference evidence="2 3" key="1">
    <citation type="journal article" date="2018" name="BMC Genomics">
        <title>The genome of Naegleria lovaniensis, the basis for a comparative approach to unravel pathogenicity factors of the human pathogenic amoeba N. fowleri.</title>
        <authorList>
            <person name="Liechti N."/>
            <person name="Schurch N."/>
            <person name="Bruggmann R."/>
            <person name="Wittwer M."/>
        </authorList>
    </citation>
    <scope>NUCLEOTIDE SEQUENCE [LARGE SCALE GENOMIC DNA]</scope>
    <source>
        <strain evidence="2 3">ATCC 30569</strain>
    </source>
</reference>
<feature type="compositionally biased region" description="Basic and acidic residues" evidence="1">
    <location>
        <begin position="1278"/>
        <end position="1289"/>
    </location>
</feature>
<accession>A0AA88GYJ7</accession>
<sequence>MVRTRRKEYADSKEDDDKTSRSTSHKRGKKYTEYDSTEEEDFFEDCYDMIDSETEILSEEEEKKRKQAKVRVPKKKIKKSTEERLKQVVGEDNSQNMKEGEAAVDQEDDDNDESGGSSSFNTKRLLDARSKKAKRMDWEQGFFYLPKFDCYLPRHLLHSILGYLPAFPYYLTIRLTSQQWLDDFENVMFQELKELDLVQRNESPEATIKYRYPWYNPQVSTRMNNDCIRFLGVLFPNIEKLILPSVDEKLRVPQKLLASFPKLETVQIFYLPPFHTWRTCYRQDIINVQHLENAYFQNFAKIYMVKSENSTLVSIPSHTTSEEIMNILKYFVETERFSLDKTRIITSLHPTHFSTSLIDYILQVNEKQQNAGYEPITFTEDDIRPSFSSIFVGLLDPIMDYMLETQFFKKLTATGSIIRPSVVNTILGSIISVKIAKLLFEQAEWPFVFDDAQNPLLFIINNARNTIVASELISFFCKLKPQLISLGDENGIIGNNKASLNILNVYLSMNKALKADDLIIEALHSNGADITAVCPSTGNNLLHTCPFSEYLSQHLPKEYFLAKNNRNFNPLERLLKRIEVDNDIPEEKVEQAIRAFCNAYKKFNISLNDLVFENEMSLLHKIITLHKPFAIPELVSAGLDANKIDHQGKTPLHLIIEMCSDEGSRFFTACEKLIEVMDVALINKEDKSGKTALCYLLERYTPLPVGNSFFTFNVADTQDSHLKVIALLLAKGADLNRSIQAMDGDGFVKDNFELNRGLVLASWLFSAPLVAPDTLGKVLKYLDNLNELLVSPIDLQGVNISPLCVMLSAWTHNNPKVSNMQQVFQGDYPVLDKELLKKSIVTVNGKQVDPVLYVLFSRPFNANNLWRAIEALMFVPVQANTGMWWIHQECNEADLCNSLLRYQYEDDEFGTMNILHIVCKTENKVLLENLLNMLKRHNLPQLSTLLVSKTSKGHDVLDIISQCGCYTSGISLMNYAESLSTQMNWSKQNLRTAFCNYKYKLCFLILCEHDELVDEFSLDELMEICIGYTIESDEYQKDFQVSVIDMLEHIFKHTKQDKNSKLNILTKPLTITRIKPAKNLYEKFSTRRALGTALNQAMSTCARISQSVETETVRRELSWLELSYWKGLNYLVIYILHNDTSYRKKKQILTNCNLDQSKIIEWLTRKINPKGASILHLLCEDPPCGRSVYSMNSIKHELLEDVLKFLSKTDQFDEVVNIQDDNGESPLFYAIRNQNGWEQLLRLSDLKLKNKDGKTVDQCHDVTFCAHYFESSSDDEEQKMKDEEEEKKVVATKKKQTGTTKTKRQTKKK</sequence>
<organism evidence="2 3">
    <name type="scientific">Naegleria lovaniensis</name>
    <name type="common">Amoeba</name>
    <dbReference type="NCBI Taxonomy" id="51637"/>
    <lineage>
        <taxon>Eukaryota</taxon>
        <taxon>Discoba</taxon>
        <taxon>Heterolobosea</taxon>
        <taxon>Tetramitia</taxon>
        <taxon>Eutetramitia</taxon>
        <taxon>Vahlkampfiidae</taxon>
        <taxon>Naegleria</taxon>
    </lineage>
</organism>
<protein>
    <submittedName>
        <fullName evidence="2">Uncharacterized protein</fullName>
    </submittedName>
</protein>
<feature type="compositionally biased region" description="Basic residues" evidence="1">
    <location>
        <begin position="65"/>
        <end position="78"/>
    </location>
</feature>
<dbReference type="RefSeq" id="XP_044554833.1">
    <property type="nucleotide sequence ID" value="XM_044699712.1"/>
</dbReference>
<evidence type="ECO:0000313" key="2">
    <source>
        <dbReference type="EMBL" id="KAG2392939.1"/>
    </source>
</evidence>
<comment type="caution">
    <text evidence="2">The sequence shown here is derived from an EMBL/GenBank/DDBJ whole genome shotgun (WGS) entry which is preliminary data.</text>
</comment>
<dbReference type="SUPFAM" id="SSF48403">
    <property type="entry name" value="Ankyrin repeat"/>
    <property type="match status" value="1"/>
</dbReference>
<feature type="compositionally biased region" description="Basic residues" evidence="1">
    <location>
        <begin position="1290"/>
        <end position="1309"/>
    </location>
</feature>
<dbReference type="PANTHER" id="PTHR24118:SF99">
    <property type="entry name" value="POTE ANKYRIN DOMAIN FAMILY MEMBER 3C-RELATED"/>
    <property type="match status" value="1"/>
</dbReference>